<evidence type="ECO:0000259" key="11">
    <source>
        <dbReference type="Pfam" id="PF00999"/>
    </source>
</evidence>
<accession>A0A6I4P7K6</accession>
<keyword evidence="3" id="KW-1003">Cell membrane</keyword>
<feature type="transmembrane region" description="Helical" evidence="10">
    <location>
        <begin position="157"/>
        <end position="175"/>
    </location>
</feature>
<dbReference type="EMBL" id="WSTA01000081">
    <property type="protein sequence ID" value="MWB99824.1"/>
    <property type="molecule type" value="Genomic_DNA"/>
</dbReference>
<feature type="transmembrane region" description="Helical" evidence="10">
    <location>
        <begin position="379"/>
        <end position="402"/>
    </location>
</feature>
<feature type="domain" description="Cation/H+ exchanger transmembrane" evidence="11">
    <location>
        <begin position="12"/>
        <end position="412"/>
    </location>
</feature>
<reference evidence="12 13" key="1">
    <citation type="submission" date="2019-12" db="EMBL/GenBank/DDBJ databases">
        <authorList>
            <person name="Kim Y.S."/>
        </authorList>
    </citation>
    <scope>NUCLEOTIDE SEQUENCE [LARGE SCALE GENOMIC DNA]</scope>
    <source>
        <strain evidence="12 13">MMS17-SY077</strain>
    </source>
</reference>
<dbReference type="Gene3D" id="6.10.140.1330">
    <property type="match status" value="1"/>
</dbReference>
<evidence type="ECO:0000256" key="3">
    <source>
        <dbReference type="ARBA" id="ARBA00022475"/>
    </source>
</evidence>
<feature type="transmembrane region" description="Helical" evidence="10">
    <location>
        <begin position="300"/>
        <end position="321"/>
    </location>
</feature>
<evidence type="ECO:0000313" key="12">
    <source>
        <dbReference type="EMBL" id="MWB99824.1"/>
    </source>
</evidence>
<evidence type="ECO:0000256" key="9">
    <source>
        <dbReference type="ARBA" id="ARBA00023201"/>
    </source>
</evidence>
<keyword evidence="7" id="KW-0406">Ion transport</keyword>
<keyword evidence="8 10" id="KW-0472">Membrane</keyword>
<keyword evidence="5 10" id="KW-1133">Transmembrane helix</keyword>
<keyword evidence="6" id="KW-0915">Sodium</keyword>
<dbReference type="InterPro" id="IPR018422">
    <property type="entry name" value="Cation/H_exchanger_CPA1"/>
</dbReference>
<feature type="transmembrane region" description="Helical" evidence="10">
    <location>
        <begin position="233"/>
        <end position="249"/>
    </location>
</feature>
<dbReference type="Proteomes" id="UP000438182">
    <property type="component" value="Unassembled WGS sequence"/>
</dbReference>
<evidence type="ECO:0000256" key="7">
    <source>
        <dbReference type="ARBA" id="ARBA00023065"/>
    </source>
</evidence>
<evidence type="ECO:0000256" key="4">
    <source>
        <dbReference type="ARBA" id="ARBA00022692"/>
    </source>
</evidence>
<dbReference type="PANTHER" id="PTHR10110">
    <property type="entry name" value="SODIUM/HYDROGEN EXCHANGER"/>
    <property type="match status" value="1"/>
</dbReference>
<dbReference type="GO" id="GO:0015386">
    <property type="term" value="F:potassium:proton antiporter activity"/>
    <property type="evidence" value="ECO:0007669"/>
    <property type="project" value="TreeGrafter"/>
</dbReference>
<evidence type="ECO:0000256" key="6">
    <source>
        <dbReference type="ARBA" id="ARBA00023053"/>
    </source>
</evidence>
<dbReference type="GO" id="GO:0015385">
    <property type="term" value="F:sodium:proton antiporter activity"/>
    <property type="evidence" value="ECO:0007669"/>
    <property type="project" value="InterPro"/>
</dbReference>
<feature type="transmembrane region" description="Helical" evidence="10">
    <location>
        <begin position="350"/>
        <end position="373"/>
    </location>
</feature>
<dbReference type="AlphaFoldDB" id="A0A6I4P7K6"/>
<feature type="transmembrane region" description="Helical" evidence="10">
    <location>
        <begin position="111"/>
        <end position="136"/>
    </location>
</feature>
<keyword evidence="13" id="KW-1185">Reference proteome</keyword>
<evidence type="ECO:0000256" key="8">
    <source>
        <dbReference type="ARBA" id="ARBA00023136"/>
    </source>
</evidence>
<gene>
    <name evidence="12" type="ORF">GB864_14850</name>
</gene>
<dbReference type="InterPro" id="IPR006153">
    <property type="entry name" value="Cation/H_exchanger_TM"/>
</dbReference>
<keyword evidence="9" id="KW-0739">Sodium transport</keyword>
<sequence length="556" mass="59667">MQFHELFLLLAGALVVTALARRLGWSAPLSVMTVAFGVSIIPGVPEIEVDGELILALVLPPLVYSAALDVGFLNFRAGFRQIRRLGISLPIVTALAVGFIAWAIMPQLGLPVALLLGAIVSPSDAVSAASIGRALGLPRRVMSVLSGESLVNDATSLTMFKVFAAIAVGTTVTVWQGLGIFALAVAVGLAVGIPVGWAFVAWRRRSRDGLMLTTVGLLVPFATYALAERLAGSGVIAVVAAGIVIGFDAPRTSYETRLQERPVWRSLDLLLEAGVFALIGLQLQPAIADVLDGETSVWRGLGLAVIVLLVVILVRLVWVFGGYGASRWWGRLAGPTLANRRRRYRPEPKLSAGELFVIGWSGMRGVVTLATAASVPLSAAAPGIGGIVFLVAFVVTVGTLLLQGLTLAPIARRLGVHAEDEQQQDRADLVRVLGRSAEAGLAVVEERRPALHDRHGERADRILDAFARRIRRMEQTLRDDVGTTGEASTTAIELDRLTREWIAERRRLVIAERDAGTLDEEVMRELITAIDAEEFALDLGTRIDREARGRDDPESP</sequence>
<keyword evidence="4 10" id="KW-0812">Transmembrane</keyword>
<feature type="transmembrane region" description="Helical" evidence="10">
    <location>
        <begin position="209"/>
        <end position="227"/>
    </location>
</feature>
<evidence type="ECO:0000256" key="5">
    <source>
        <dbReference type="ARBA" id="ARBA00022989"/>
    </source>
</evidence>
<evidence type="ECO:0000256" key="1">
    <source>
        <dbReference type="ARBA" id="ARBA00004651"/>
    </source>
</evidence>
<dbReference type="Pfam" id="PF00999">
    <property type="entry name" value="Na_H_Exchanger"/>
    <property type="match status" value="1"/>
</dbReference>
<comment type="subcellular location">
    <subcellularLocation>
        <location evidence="1">Cell membrane</location>
        <topology evidence="1">Multi-pass membrane protein</topology>
    </subcellularLocation>
</comment>
<dbReference type="PANTHER" id="PTHR10110:SF86">
    <property type="entry name" value="SODIUM_HYDROGEN EXCHANGER 7"/>
    <property type="match status" value="1"/>
</dbReference>
<proteinExistence type="predicted"/>
<feature type="transmembrane region" description="Helical" evidence="10">
    <location>
        <begin position="269"/>
        <end position="288"/>
    </location>
</feature>
<dbReference type="GO" id="GO:0098719">
    <property type="term" value="P:sodium ion import across plasma membrane"/>
    <property type="evidence" value="ECO:0007669"/>
    <property type="project" value="TreeGrafter"/>
</dbReference>
<feature type="transmembrane region" description="Helical" evidence="10">
    <location>
        <begin position="85"/>
        <end position="105"/>
    </location>
</feature>
<evidence type="ECO:0000256" key="2">
    <source>
        <dbReference type="ARBA" id="ARBA00022448"/>
    </source>
</evidence>
<feature type="transmembrane region" description="Helical" evidence="10">
    <location>
        <begin position="53"/>
        <end position="73"/>
    </location>
</feature>
<feature type="transmembrane region" description="Helical" evidence="10">
    <location>
        <begin position="181"/>
        <end position="202"/>
    </location>
</feature>
<keyword evidence="2" id="KW-0813">Transport</keyword>
<protein>
    <submittedName>
        <fullName evidence="12">Sodium:proton antiporter</fullName>
    </submittedName>
</protein>
<organism evidence="12 13">
    <name type="scientific">Agromyces seonyuensis</name>
    <dbReference type="NCBI Taxonomy" id="2662446"/>
    <lineage>
        <taxon>Bacteria</taxon>
        <taxon>Bacillati</taxon>
        <taxon>Actinomycetota</taxon>
        <taxon>Actinomycetes</taxon>
        <taxon>Micrococcales</taxon>
        <taxon>Microbacteriaceae</taxon>
        <taxon>Agromyces</taxon>
    </lineage>
</organism>
<evidence type="ECO:0000313" key="13">
    <source>
        <dbReference type="Proteomes" id="UP000438182"/>
    </source>
</evidence>
<dbReference type="GO" id="GO:0051453">
    <property type="term" value="P:regulation of intracellular pH"/>
    <property type="evidence" value="ECO:0007669"/>
    <property type="project" value="TreeGrafter"/>
</dbReference>
<evidence type="ECO:0000256" key="10">
    <source>
        <dbReference type="SAM" id="Phobius"/>
    </source>
</evidence>
<name>A0A6I4P7K6_9MICO</name>
<dbReference type="RefSeq" id="WP_160426435.1">
    <property type="nucleotide sequence ID" value="NZ_WSTA01000081.1"/>
</dbReference>
<dbReference type="GO" id="GO:0005886">
    <property type="term" value="C:plasma membrane"/>
    <property type="evidence" value="ECO:0007669"/>
    <property type="project" value="UniProtKB-SubCell"/>
</dbReference>
<comment type="caution">
    <text evidence="12">The sequence shown here is derived from an EMBL/GenBank/DDBJ whole genome shotgun (WGS) entry which is preliminary data.</text>
</comment>